<dbReference type="InterPro" id="IPR023210">
    <property type="entry name" value="NADP_OxRdtase_dom"/>
</dbReference>
<evidence type="ECO:0000256" key="1">
    <source>
        <dbReference type="ARBA" id="ARBA00023002"/>
    </source>
</evidence>
<reference evidence="4" key="1">
    <citation type="journal article" date="2013" name="Genome Announc.">
        <title>Genome sequence of the food spoilage yeast Zygosaccharomyces bailii CLIB 213(T).</title>
        <authorList>
            <person name="Galeote V."/>
            <person name="Bigey F."/>
            <person name="Devillers H."/>
            <person name="Neuveglise C."/>
            <person name="Dequin S."/>
        </authorList>
    </citation>
    <scope>NUCLEOTIDE SEQUENCE [LARGE SCALE GENOMIC DNA]</scope>
    <source>
        <strain evidence="4">CLIB 213 / ATCC 58445 / CBS 680 / CCRC 21525 / NBRC 1098 / NCYC 1416 / NRRL Y-2227</strain>
    </source>
</reference>
<protein>
    <submittedName>
        <fullName evidence="3">BN860_13520g1_1</fullName>
    </submittedName>
</protein>
<dbReference type="InterPro" id="IPR036812">
    <property type="entry name" value="NAD(P)_OxRdtase_dom_sf"/>
</dbReference>
<dbReference type="EMBL" id="HG316455">
    <property type="protein sequence ID" value="CDF88577.1"/>
    <property type="molecule type" value="Genomic_DNA"/>
</dbReference>
<dbReference type="SUPFAM" id="SSF51430">
    <property type="entry name" value="NAD(P)-linked oxidoreductase"/>
    <property type="match status" value="1"/>
</dbReference>
<feature type="domain" description="NADP-dependent oxidoreductase" evidence="2">
    <location>
        <begin position="20"/>
        <end position="334"/>
    </location>
</feature>
<keyword evidence="1" id="KW-0560">Oxidoreductase</keyword>
<proteinExistence type="predicted"/>
<dbReference type="AlphaFoldDB" id="A0A8J2WXC8"/>
<evidence type="ECO:0000313" key="3">
    <source>
        <dbReference type="EMBL" id="CDF88577.1"/>
    </source>
</evidence>
<accession>A0A8J2WXC8</accession>
<keyword evidence="4" id="KW-1185">Reference proteome</keyword>
<dbReference type="Proteomes" id="UP000019375">
    <property type="component" value="Unassembled WGS sequence"/>
</dbReference>
<organism evidence="3 4">
    <name type="scientific">Zygosaccharomyces bailii (strain CLIB 213 / ATCC 58445 / CBS 680 / BCRC 21525 / NBRC 1098 / NCYC 1416 / NRRL Y-2227)</name>
    <dbReference type="NCBI Taxonomy" id="1333698"/>
    <lineage>
        <taxon>Eukaryota</taxon>
        <taxon>Fungi</taxon>
        <taxon>Dikarya</taxon>
        <taxon>Ascomycota</taxon>
        <taxon>Saccharomycotina</taxon>
        <taxon>Saccharomycetes</taxon>
        <taxon>Saccharomycetales</taxon>
        <taxon>Saccharomycetaceae</taxon>
        <taxon>Zygosaccharomyces</taxon>
    </lineage>
</organism>
<dbReference type="Gene3D" id="3.20.20.100">
    <property type="entry name" value="NADP-dependent oxidoreductase domain"/>
    <property type="match status" value="1"/>
</dbReference>
<gene>
    <name evidence="3" type="ORF">BN860_13520g</name>
</gene>
<dbReference type="OrthoDB" id="48988at2759"/>
<dbReference type="PANTHER" id="PTHR43364:SF15">
    <property type="entry name" value="ARYL-ALCOHOL DEHYDROGENASE AAD16-RELATED"/>
    <property type="match status" value="1"/>
</dbReference>
<dbReference type="FunFam" id="3.20.20.100:FF:000004">
    <property type="entry name" value="Oxidoreductase, aldo/keto reductase"/>
    <property type="match status" value="1"/>
</dbReference>
<dbReference type="Pfam" id="PF00248">
    <property type="entry name" value="Aldo_ket_red"/>
    <property type="match status" value="1"/>
</dbReference>
<dbReference type="InterPro" id="IPR050523">
    <property type="entry name" value="AKR_Detox_Biosynth"/>
</dbReference>
<dbReference type="CDD" id="cd19079">
    <property type="entry name" value="AKR_EcYajO-like"/>
    <property type="match status" value="1"/>
</dbReference>
<evidence type="ECO:0000313" key="4">
    <source>
        <dbReference type="Proteomes" id="UP000019375"/>
    </source>
</evidence>
<dbReference type="GO" id="GO:0016491">
    <property type="term" value="F:oxidoreductase activity"/>
    <property type="evidence" value="ECO:0007669"/>
    <property type="project" value="UniProtKB-KW"/>
</dbReference>
<evidence type="ECO:0000259" key="2">
    <source>
        <dbReference type="Pfam" id="PF00248"/>
    </source>
</evidence>
<dbReference type="GO" id="GO:0005829">
    <property type="term" value="C:cytosol"/>
    <property type="evidence" value="ECO:0007669"/>
    <property type="project" value="UniProtKB-ARBA"/>
</dbReference>
<dbReference type="PANTHER" id="PTHR43364">
    <property type="entry name" value="NADH-SPECIFIC METHYLGLYOXAL REDUCTASE-RELATED"/>
    <property type="match status" value="1"/>
</dbReference>
<sequence length="343" mass="39210">MSKIAKQVRFGQTGLKISPILVGCMSFGSKSWSNWVIEDKQRVFSILKHCYDRGLRTFDTADFYSNGLSERLVGEFLRHYNIKRETVVILTKIYFPVDETLAMTHARNFSPEQELALVNQRGLSRKHIIAGLQGSVERLGTYIDVLQIHRLDHDTPMEEIMRALNDVVSQGDVRYIGASSMLATEFAELQFTAERHNWVKFVSSQTCYNLLYREDERELYPFARRHGVALIPWSPLARGILSRPLGGTSERERTDGVMKRFGYSTLEPNEQQIVRRVEELAAKKGVSMATVGLAWVLHKGCYPISGFSSEERVDEALHALDLELSPEEMQYLEEPYRARDLVG</sequence>
<name>A0A8J2WXC8_ZYGB2</name>